<comment type="similarity">
    <text evidence="1">Belongs to the short-chain dehydrogenases/reductases (SDR) family.</text>
</comment>
<dbReference type="PANTHER" id="PTHR48107:SF7">
    <property type="entry name" value="RE15974P"/>
    <property type="match status" value="1"/>
</dbReference>
<dbReference type="InterPro" id="IPR057326">
    <property type="entry name" value="KR_dom"/>
</dbReference>
<dbReference type="InterPro" id="IPR002347">
    <property type="entry name" value="SDR_fam"/>
</dbReference>
<dbReference type="PANTHER" id="PTHR48107">
    <property type="entry name" value="NADPH-DEPENDENT ALDEHYDE REDUCTASE-LIKE PROTEIN, CHLOROPLASTIC-RELATED"/>
    <property type="match status" value="1"/>
</dbReference>
<dbReference type="OrthoDB" id="47007at2759"/>
<gene>
    <name evidence="5" type="ORF">AOQ84DRAFT_379356</name>
</gene>
<dbReference type="SUPFAM" id="SSF51735">
    <property type="entry name" value="NAD(P)-binding Rossmann-fold domains"/>
    <property type="match status" value="1"/>
</dbReference>
<evidence type="ECO:0000259" key="4">
    <source>
        <dbReference type="SMART" id="SM00822"/>
    </source>
</evidence>
<accession>A0A8E2JQB2</accession>
<dbReference type="FunFam" id="3.40.50.720:FF:000084">
    <property type="entry name" value="Short-chain dehydrogenase reductase"/>
    <property type="match status" value="1"/>
</dbReference>
<evidence type="ECO:0000313" key="6">
    <source>
        <dbReference type="Proteomes" id="UP000250140"/>
    </source>
</evidence>
<dbReference type="PRINTS" id="PR00080">
    <property type="entry name" value="SDRFAMILY"/>
</dbReference>
<sequence>MPLPLTGKVALVTGASKGIGAAAVVELAKQGAQVVINFSSDPAPAEELVARIGANNALAVKADAGNVKEIERLVQTTVDRFGKIDVVVANAGIMIMRDLESTTEEDFDRMVGLNVKGPYFLVQKAAPHMAAGSHVILLSTSLTALSGVAPNYLLYMATKGAIDQMTRVLAKDLGRKGISVNAVAPGPTATELFFKGKSEQMLKGIASLNPHNRLGTPEDIAGTIAFLSGDASNWVNGQVLRVNGGAA</sequence>
<organism evidence="5 6">
    <name type="scientific">Glonium stellatum</name>
    <dbReference type="NCBI Taxonomy" id="574774"/>
    <lineage>
        <taxon>Eukaryota</taxon>
        <taxon>Fungi</taxon>
        <taxon>Dikarya</taxon>
        <taxon>Ascomycota</taxon>
        <taxon>Pezizomycotina</taxon>
        <taxon>Dothideomycetes</taxon>
        <taxon>Pleosporomycetidae</taxon>
        <taxon>Gloniales</taxon>
        <taxon>Gloniaceae</taxon>
        <taxon>Glonium</taxon>
    </lineage>
</organism>
<dbReference type="InterPro" id="IPR036291">
    <property type="entry name" value="NAD(P)-bd_dom_sf"/>
</dbReference>
<dbReference type="AlphaFoldDB" id="A0A8E2JQB2"/>
<dbReference type="Gene3D" id="3.40.50.720">
    <property type="entry name" value="NAD(P)-binding Rossmann-like Domain"/>
    <property type="match status" value="1"/>
</dbReference>
<evidence type="ECO:0000256" key="3">
    <source>
        <dbReference type="ARBA" id="ARBA00023002"/>
    </source>
</evidence>
<dbReference type="EMBL" id="KV750241">
    <property type="protein sequence ID" value="OCL05669.1"/>
    <property type="molecule type" value="Genomic_DNA"/>
</dbReference>
<dbReference type="GO" id="GO:0016614">
    <property type="term" value="F:oxidoreductase activity, acting on CH-OH group of donors"/>
    <property type="evidence" value="ECO:0007669"/>
    <property type="project" value="UniProtKB-ARBA"/>
</dbReference>
<proteinExistence type="inferred from homology"/>
<dbReference type="PRINTS" id="PR00081">
    <property type="entry name" value="GDHRDH"/>
</dbReference>
<keyword evidence="6" id="KW-1185">Reference proteome</keyword>
<dbReference type="Proteomes" id="UP000250140">
    <property type="component" value="Unassembled WGS sequence"/>
</dbReference>
<dbReference type="Pfam" id="PF13561">
    <property type="entry name" value="adh_short_C2"/>
    <property type="match status" value="1"/>
</dbReference>
<keyword evidence="3" id="KW-0560">Oxidoreductase</keyword>
<reference evidence="5 6" key="1">
    <citation type="journal article" date="2016" name="Nat. Commun.">
        <title>Ectomycorrhizal ecology is imprinted in the genome of the dominant symbiotic fungus Cenococcum geophilum.</title>
        <authorList>
            <consortium name="DOE Joint Genome Institute"/>
            <person name="Peter M."/>
            <person name="Kohler A."/>
            <person name="Ohm R.A."/>
            <person name="Kuo A."/>
            <person name="Krutzmann J."/>
            <person name="Morin E."/>
            <person name="Arend M."/>
            <person name="Barry K.W."/>
            <person name="Binder M."/>
            <person name="Choi C."/>
            <person name="Clum A."/>
            <person name="Copeland A."/>
            <person name="Grisel N."/>
            <person name="Haridas S."/>
            <person name="Kipfer T."/>
            <person name="LaButti K."/>
            <person name="Lindquist E."/>
            <person name="Lipzen A."/>
            <person name="Maire R."/>
            <person name="Meier B."/>
            <person name="Mihaltcheva S."/>
            <person name="Molinier V."/>
            <person name="Murat C."/>
            <person name="Poggeler S."/>
            <person name="Quandt C.A."/>
            <person name="Sperisen C."/>
            <person name="Tritt A."/>
            <person name="Tisserant E."/>
            <person name="Crous P.W."/>
            <person name="Henrissat B."/>
            <person name="Nehls U."/>
            <person name="Egli S."/>
            <person name="Spatafora J.W."/>
            <person name="Grigoriev I.V."/>
            <person name="Martin F.M."/>
        </authorList>
    </citation>
    <scope>NUCLEOTIDE SEQUENCE [LARGE SCALE GENOMIC DNA]</scope>
    <source>
        <strain evidence="5 6">CBS 207.34</strain>
    </source>
</reference>
<evidence type="ECO:0000256" key="2">
    <source>
        <dbReference type="ARBA" id="ARBA00022857"/>
    </source>
</evidence>
<keyword evidence="2" id="KW-0521">NADP</keyword>
<protein>
    <submittedName>
        <fullName evidence="5">NAD(P)-binding protein</fullName>
    </submittedName>
</protein>
<evidence type="ECO:0000313" key="5">
    <source>
        <dbReference type="EMBL" id="OCL05669.1"/>
    </source>
</evidence>
<feature type="domain" description="Ketoreductase" evidence="4">
    <location>
        <begin position="8"/>
        <end position="186"/>
    </location>
</feature>
<dbReference type="SMART" id="SM00822">
    <property type="entry name" value="PKS_KR"/>
    <property type="match status" value="1"/>
</dbReference>
<evidence type="ECO:0000256" key="1">
    <source>
        <dbReference type="ARBA" id="ARBA00006484"/>
    </source>
</evidence>
<name>A0A8E2JQB2_9PEZI</name>